<organism evidence="1 2">
    <name type="scientific">Diphasiastrum complanatum</name>
    <name type="common">Issler's clubmoss</name>
    <name type="synonym">Lycopodium complanatum</name>
    <dbReference type="NCBI Taxonomy" id="34168"/>
    <lineage>
        <taxon>Eukaryota</taxon>
        <taxon>Viridiplantae</taxon>
        <taxon>Streptophyta</taxon>
        <taxon>Embryophyta</taxon>
        <taxon>Tracheophyta</taxon>
        <taxon>Lycopodiopsida</taxon>
        <taxon>Lycopodiales</taxon>
        <taxon>Lycopodiaceae</taxon>
        <taxon>Lycopodioideae</taxon>
        <taxon>Diphasiastrum</taxon>
    </lineage>
</organism>
<accession>A0ACC2AA84</accession>
<gene>
    <name evidence="1" type="ORF">O6H91_23G045200</name>
</gene>
<evidence type="ECO:0000313" key="1">
    <source>
        <dbReference type="EMBL" id="KAJ7514468.1"/>
    </source>
</evidence>
<dbReference type="Proteomes" id="UP001162992">
    <property type="component" value="Chromosome 23"/>
</dbReference>
<keyword evidence="2" id="KW-1185">Reference proteome</keyword>
<comment type="caution">
    <text evidence="1">The sequence shown here is derived from an EMBL/GenBank/DDBJ whole genome shotgun (WGS) entry which is preliminary data.</text>
</comment>
<evidence type="ECO:0000313" key="2">
    <source>
        <dbReference type="Proteomes" id="UP001162992"/>
    </source>
</evidence>
<dbReference type="EMBL" id="CM055114">
    <property type="protein sequence ID" value="KAJ7514468.1"/>
    <property type="molecule type" value="Genomic_DNA"/>
</dbReference>
<reference evidence="2" key="1">
    <citation type="journal article" date="2024" name="Proc. Natl. Acad. Sci. U.S.A.">
        <title>Extraordinary preservation of gene collinearity over three hundred million years revealed in homosporous lycophytes.</title>
        <authorList>
            <person name="Li C."/>
            <person name="Wickell D."/>
            <person name="Kuo L.Y."/>
            <person name="Chen X."/>
            <person name="Nie B."/>
            <person name="Liao X."/>
            <person name="Peng D."/>
            <person name="Ji J."/>
            <person name="Jenkins J."/>
            <person name="Williams M."/>
            <person name="Shu S."/>
            <person name="Plott C."/>
            <person name="Barry K."/>
            <person name="Rajasekar S."/>
            <person name="Grimwood J."/>
            <person name="Han X."/>
            <person name="Sun S."/>
            <person name="Hou Z."/>
            <person name="He W."/>
            <person name="Dai G."/>
            <person name="Sun C."/>
            <person name="Schmutz J."/>
            <person name="Leebens-Mack J.H."/>
            <person name="Li F.W."/>
            <person name="Wang L."/>
        </authorList>
    </citation>
    <scope>NUCLEOTIDE SEQUENCE [LARGE SCALE GENOMIC DNA]</scope>
    <source>
        <strain evidence="2">cv. PW_Plant_1</strain>
    </source>
</reference>
<proteinExistence type="predicted"/>
<protein>
    <submittedName>
        <fullName evidence="1">Uncharacterized protein</fullName>
    </submittedName>
</protein>
<name>A0ACC2AA84_DIPCM</name>
<sequence length="622" mass="68289">MEEESSDGELGFEELGLEARILRAVSKLKLEKPTPIQLKAIPLILQGKDVVARAKTGSGKTLAYILPLLHKLLADDPSAGTSAGPRAVVLVPTRELCQQVHDVVAKLLEYCGRSLKVVQLTSSLSVASLRAALVGPPEIVVTTPASLASCLSNKTLSPASLVSLSVLVLDEADLLLSYGYEEDLKTLAPHIPRSCQCLLMSATSSEDVEKLKKLVLHNPVTLKLTEVDGQLDDSILPNSVQQYKISCKLHDKLLYMLVLLKFGLIQKKALIFVNSIDTSFRLKLFLEQFGIKSAVLNAELPQNSRLHILKAFNVGLFDYLLATDDCRTTGHHAGHNDEMAGLKEVDKSRSSSDNKGRRAQKDTEFGVVRGIDFKNVRTVVNYDMPPTISGYIHRVGRTGRAGNAGAAISLVSLEEEELLRSLEEFLSENVSTKNSTQLGPFPLLSGKAIESLRYRAEDVARGVTKIAVREARAKELRLEILNSDLLKTHFEDNPADLELLKHDKVLSKQQPASHLRTVPEYLRDPTTEAASMAVKAARAAMGQSTSRFYSNRKRRKPQSDDPLKAFSAGSKRLKGGKNDARGLPGTLWARKKGEKRGSSGESRGNSKSSNSSRKKLHRRRKR</sequence>